<sequence length="101" mass="11776">MDVDNGFSTIGHKLSASPNNRMHHWRGTKPVTFEDEFPVLEQQHDYNLRQDVQNEFINDHSAAIVSIIQEARNLGAIEMTTMPVIHYTNKEEWQTSRIKRL</sequence>
<protein>
    <submittedName>
        <fullName evidence="2">Uncharacterized protein</fullName>
    </submittedName>
</protein>
<organism evidence="2 3">
    <name type="scientific">Fomitiporia mediterranea (strain MF3/22)</name>
    <name type="common">Grapevine white-rot fungus</name>
    <dbReference type="NCBI Taxonomy" id="694068"/>
    <lineage>
        <taxon>Eukaryota</taxon>
        <taxon>Fungi</taxon>
        <taxon>Dikarya</taxon>
        <taxon>Basidiomycota</taxon>
        <taxon>Agaricomycotina</taxon>
        <taxon>Agaricomycetes</taxon>
        <taxon>Hymenochaetales</taxon>
        <taxon>Hymenochaetaceae</taxon>
        <taxon>Fomitiporia</taxon>
    </lineage>
</organism>
<dbReference type="GeneID" id="18675933"/>
<name>R7SIU9_FOMME</name>
<accession>R7SIU9</accession>
<reference evidence="3" key="1">
    <citation type="journal article" date="2012" name="Science">
        <title>The Paleozoic origin of enzymatic lignin decomposition reconstructed from 31 fungal genomes.</title>
        <authorList>
            <person name="Floudas D."/>
            <person name="Binder M."/>
            <person name="Riley R."/>
            <person name="Barry K."/>
            <person name="Blanchette R.A."/>
            <person name="Henrissat B."/>
            <person name="Martinez A.T."/>
            <person name="Otillar R."/>
            <person name="Spatafora J.W."/>
            <person name="Yadav J.S."/>
            <person name="Aerts A."/>
            <person name="Benoit I."/>
            <person name="Boyd A."/>
            <person name="Carlson A."/>
            <person name="Copeland A."/>
            <person name="Coutinho P.M."/>
            <person name="de Vries R.P."/>
            <person name="Ferreira P."/>
            <person name="Findley K."/>
            <person name="Foster B."/>
            <person name="Gaskell J."/>
            <person name="Glotzer D."/>
            <person name="Gorecki P."/>
            <person name="Heitman J."/>
            <person name="Hesse C."/>
            <person name="Hori C."/>
            <person name="Igarashi K."/>
            <person name="Jurgens J.A."/>
            <person name="Kallen N."/>
            <person name="Kersten P."/>
            <person name="Kohler A."/>
            <person name="Kuees U."/>
            <person name="Kumar T.K.A."/>
            <person name="Kuo A."/>
            <person name="LaButti K."/>
            <person name="Larrondo L.F."/>
            <person name="Lindquist E."/>
            <person name="Ling A."/>
            <person name="Lombard V."/>
            <person name="Lucas S."/>
            <person name="Lundell T."/>
            <person name="Martin R."/>
            <person name="McLaughlin D.J."/>
            <person name="Morgenstern I."/>
            <person name="Morin E."/>
            <person name="Murat C."/>
            <person name="Nagy L.G."/>
            <person name="Nolan M."/>
            <person name="Ohm R.A."/>
            <person name="Patyshakuliyeva A."/>
            <person name="Rokas A."/>
            <person name="Ruiz-Duenas F.J."/>
            <person name="Sabat G."/>
            <person name="Salamov A."/>
            <person name="Samejima M."/>
            <person name="Schmutz J."/>
            <person name="Slot J.C."/>
            <person name="St John F."/>
            <person name="Stenlid J."/>
            <person name="Sun H."/>
            <person name="Sun S."/>
            <person name="Syed K."/>
            <person name="Tsang A."/>
            <person name="Wiebenga A."/>
            <person name="Young D."/>
            <person name="Pisabarro A."/>
            <person name="Eastwood D.C."/>
            <person name="Martin F."/>
            <person name="Cullen D."/>
            <person name="Grigoriev I.V."/>
            <person name="Hibbett D.S."/>
        </authorList>
    </citation>
    <scope>NUCLEOTIDE SEQUENCE [LARGE SCALE GENOMIC DNA]</scope>
    <source>
        <strain evidence="3">MF3/22</strain>
    </source>
</reference>
<dbReference type="KEGG" id="fme:FOMMEDRAFT_162924"/>
<evidence type="ECO:0000313" key="3">
    <source>
        <dbReference type="Proteomes" id="UP000053630"/>
    </source>
</evidence>
<dbReference type="RefSeq" id="XP_007272198.1">
    <property type="nucleotide sequence ID" value="XM_007272136.1"/>
</dbReference>
<dbReference type="Proteomes" id="UP000053630">
    <property type="component" value="Unassembled WGS sequence"/>
</dbReference>
<feature type="region of interest" description="Disordered" evidence="1">
    <location>
        <begin position="1"/>
        <end position="26"/>
    </location>
</feature>
<keyword evidence="3" id="KW-1185">Reference proteome</keyword>
<dbReference type="AlphaFoldDB" id="R7SIU9"/>
<gene>
    <name evidence="2" type="ORF">FOMMEDRAFT_162924</name>
</gene>
<evidence type="ECO:0000313" key="2">
    <source>
        <dbReference type="EMBL" id="EJC97539.1"/>
    </source>
</evidence>
<proteinExistence type="predicted"/>
<evidence type="ECO:0000256" key="1">
    <source>
        <dbReference type="SAM" id="MobiDB-lite"/>
    </source>
</evidence>
<dbReference type="EMBL" id="JH718108">
    <property type="protein sequence ID" value="EJC97539.1"/>
    <property type="molecule type" value="Genomic_DNA"/>
</dbReference>